<keyword evidence="2" id="KW-0813">Transport</keyword>
<organism evidence="9 10">
    <name type="scientific">Aminobacter aminovorans</name>
    <name type="common">Chelatobacter heintzii</name>
    <dbReference type="NCBI Taxonomy" id="83263"/>
    <lineage>
        <taxon>Bacteria</taxon>
        <taxon>Pseudomonadati</taxon>
        <taxon>Pseudomonadota</taxon>
        <taxon>Alphaproteobacteria</taxon>
        <taxon>Hyphomicrobiales</taxon>
        <taxon>Phyllobacteriaceae</taxon>
        <taxon>Aminobacter</taxon>
    </lineage>
</organism>
<keyword evidence="6 7" id="KW-0472">Membrane</keyword>
<dbReference type="PROSITE" id="PS51202">
    <property type="entry name" value="RCK_C"/>
    <property type="match status" value="1"/>
</dbReference>
<keyword evidence="4" id="KW-0677">Repeat</keyword>
<evidence type="ECO:0000259" key="8">
    <source>
        <dbReference type="PROSITE" id="PS51202"/>
    </source>
</evidence>
<dbReference type="InterPro" id="IPR036721">
    <property type="entry name" value="RCK_C_sf"/>
</dbReference>
<evidence type="ECO:0000256" key="7">
    <source>
        <dbReference type="SAM" id="Phobius"/>
    </source>
</evidence>
<reference evidence="9 10" key="1">
    <citation type="submission" date="2016-03" db="EMBL/GenBank/DDBJ databases">
        <title>Complete genome of Aminobacter aminovorans KCTC 2477.</title>
        <authorList>
            <person name="Kim K.M."/>
        </authorList>
    </citation>
    <scope>NUCLEOTIDE SEQUENCE [LARGE SCALE GENOMIC DNA]</scope>
    <source>
        <strain evidence="9 10">KCTC 2477</strain>
        <plasmid evidence="9 10">pAA02</plasmid>
    </source>
</reference>
<protein>
    <recommendedName>
        <fullName evidence="8">RCK C-terminal domain-containing protein</fullName>
    </recommendedName>
</protein>
<proteinExistence type="predicted"/>
<dbReference type="InterPro" id="IPR006037">
    <property type="entry name" value="RCK_C"/>
</dbReference>
<gene>
    <name evidence="9" type="ORF">AA2016_6072</name>
</gene>
<evidence type="ECO:0000256" key="3">
    <source>
        <dbReference type="ARBA" id="ARBA00022692"/>
    </source>
</evidence>
<name>A0AAC8YV01_AMIAI</name>
<keyword evidence="9" id="KW-0614">Plasmid</keyword>
<evidence type="ECO:0000256" key="5">
    <source>
        <dbReference type="ARBA" id="ARBA00022989"/>
    </source>
</evidence>
<dbReference type="Proteomes" id="UP000075755">
    <property type="component" value="Plasmid pAA02"/>
</dbReference>
<accession>A0AAC8YV01</accession>
<evidence type="ECO:0000256" key="1">
    <source>
        <dbReference type="ARBA" id="ARBA00004141"/>
    </source>
</evidence>
<comment type="subcellular location">
    <subcellularLocation>
        <location evidence="1">Membrane</location>
        <topology evidence="1">Multi-pass membrane protein</topology>
    </subcellularLocation>
</comment>
<dbReference type="InterPro" id="IPR051679">
    <property type="entry name" value="DASS-Related_Transporters"/>
</dbReference>
<feature type="domain" description="RCK C-terminal" evidence="8">
    <location>
        <begin position="100"/>
        <end position="186"/>
    </location>
</feature>
<dbReference type="AlphaFoldDB" id="A0AAC8YV01"/>
<dbReference type="SUPFAM" id="SSF116726">
    <property type="entry name" value="TrkA C-terminal domain-like"/>
    <property type="match status" value="1"/>
</dbReference>
<dbReference type="PANTHER" id="PTHR43652:SF2">
    <property type="entry name" value="BASIC AMINO ACID ANTIPORTER YFCC-RELATED"/>
    <property type="match status" value="1"/>
</dbReference>
<dbReference type="Gene3D" id="3.30.70.1450">
    <property type="entry name" value="Regulator of K+ conductance, C-terminal domain"/>
    <property type="match status" value="1"/>
</dbReference>
<dbReference type="GO" id="GO:0005886">
    <property type="term" value="C:plasma membrane"/>
    <property type="evidence" value="ECO:0007669"/>
    <property type="project" value="TreeGrafter"/>
</dbReference>
<evidence type="ECO:0000313" key="10">
    <source>
        <dbReference type="Proteomes" id="UP000075755"/>
    </source>
</evidence>
<evidence type="ECO:0000256" key="4">
    <source>
        <dbReference type="ARBA" id="ARBA00022737"/>
    </source>
</evidence>
<dbReference type="PANTHER" id="PTHR43652">
    <property type="entry name" value="BASIC AMINO ACID ANTIPORTER YFCC-RELATED"/>
    <property type="match status" value="1"/>
</dbReference>
<dbReference type="GO" id="GO:0008324">
    <property type="term" value="F:monoatomic cation transmembrane transporter activity"/>
    <property type="evidence" value="ECO:0007669"/>
    <property type="project" value="InterPro"/>
</dbReference>
<geneLocation type="plasmid" evidence="9 10">
    <name>pAA02</name>
</geneLocation>
<evidence type="ECO:0000313" key="9">
    <source>
        <dbReference type="EMBL" id="AMS44975.1"/>
    </source>
</evidence>
<dbReference type="Pfam" id="PF03600">
    <property type="entry name" value="CitMHS"/>
    <property type="match status" value="1"/>
</dbReference>
<dbReference type="KEGG" id="aak:AA2016_6072"/>
<dbReference type="EMBL" id="CP015007">
    <property type="protein sequence ID" value="AMS44975.1"/>
    <property type="molecule type" value="Genomic_DNA"/>
</dbReference>
<dbReference type="GO" id="GO:0006813">
    <property type="term" value="P:potassium ion transport"/>
    <property type="evidence" value="ECO:0007669"/>
    <property type="project" value="InterPro"/>
</dbReference>
<keyword evidence="3 7" id="KW-0812">Transmembrane</keyword>
<sequence>MSAVINNVAALAMLMRSTFRQRERRVRPPGLTLMPLAFASILGGMVTLIGTPPNIIASAVREQQLGAPYGMFDFSPVGVTIAVSGLLFVALIGWRLVPRREDKPAALDPSSFRAELLVPEESKLVDRACVELDEEAEEADVLLVGLIRDGRHHRGSVRATTIRSGDRLVVEGSTEAIAAFIKAIDLQKFAGDREGVGYGAIYAQ</sequence>
<keyword evidence="5 7" id="KW-1133">Transmembrane helix</keyword>
<evidence type="ECO:0000256" key="2">
    <source>
        <dbReference type="ARBA" id="ARBA00022448"/>
    </source>
</evidence>
<dbReference type="InterPro" id="IPR004680">
    <property type="entry name" value="Cit_transptr-like_dom"/>
</dbReference>
<feature type="transmembrane region" description="Helical" evidence="7">
    <location>
        <begin position="30"/>
        <end position="49"/>
    </location>
</feature>
<feature type="transmembrane region" description="Helical" evidence="7">
    <location>
        <begin position="69"/>
        <end position="94"/>
    </location>
</feature>
<evidence type="ECO:0000256" key="6">
    <source>
        <dbReference type="ARBA" id="ARBA00023136"/>
    </source>
</evidence>